<dbReference type="AlphaFoldDB" id="A0A484ZI90"/>
<dbReference type="InterPro" id="IPR015068">
    <property type="entry name" value="DUF1877"/>
</dbReference>
<proteinExistence type="predicted"/>
<reference evidence="1 2" key="1">
    <citation type="submission" date="2019-03" db="EMBL/GenBank/DDBJ databases">
        <authorList>
            <consortium name="Pathogen Informatics"/>
        </authorList>
    </citation>
    <scope>NUCLEOTIDE SEQUENCE [LARGE SCALE GENOMIC DNA]</scope>
    <source>
        <strain evidence="1 2">NCTC12282</strain>
    </source>
</reference>
<dbReference type="Gene3D" id="3.40.1760.10">
    <property type="entry name" value="YfbM-like super family"/>
    <property type="match status" value="1"/>
</dbReference>
<dbReference type="SUPFAM" id="SSF111069">
    <property type="entry name" value="Hypothetical protein yfbM"/>
    <property type="match status" value="1"/>
</dbReference>
<dbReference type="Pfam" id="PF08974">
    <property type="entry name" value="DUF1877"/>
    <property type="match status" value="1"/>
</dbReference>
<evidence type="ECO:0000313" key="1">
    <source>
        <dbReference type="EMBL" id="VFS45539.1"/>
    </source>
</evidence>
<dbReference type="EMBL" id="CAADJA010000002">
    <property type="protein sequence ID" value="VFS45539.1"/>
    <property type="molecule type" value="Genomic_DNA"/>
</dbReference>
<organism evidence="1 2">
    <name type="scientific">Budvicia aquatica</name>
    <dbReference type="NCBI Taxonomy" id="82979"/>
    <lineage>
        <taxon>Bacteria</taxon>
        <taxon>Pseudomonadati</taxon>
        <taxon>Pseudomonadota</taxon>
        <taxon>Gammaproteobacteria</taxon>
        <taxon>Enterobacterales</taxon>
        <taxon>Budviciaceae</taxon>
        <taxon>Budvicia</taxon>
    </lineage>
</organism>
<gene>
    <name evidence="1" type="primary">yfbM</name>
    <name evidence="1" type="ORF">NCTC12282_00416</name>
</gene>
<protein>
    <submittedName>
        <fullName evidence="1">Domain of uncharacterized function (DUF1877)</fullName>
    </submittedName>
</protein>
<name>A0A484ZI90_9GAMM</name>
<sequence>MWDGLHFVLTGISASTPLEENPLSDAIVGIHVMDEDNFIAAIGNNELDEIISALKAVKVEKLREAFDPARLTQAEIYPDIWRPQDKESLFIELEQALQQLISFYKNTLDGDRHIVVSIY</sequence>
<accession>A0A484ZI90</accession>
<dbReference type="InterPro" id="IPR035944">
    <property type="entry name" value="YfbM-like_sf"/>
</dbReference>
<dbReference type="Proteomes" id="UP000373449">
    <property type="component" value="Unassembled WGS sequence"/>
</dbReference>
<evidence type="ECO:0000313" key="2">
    <source>
        <dbReference type="Proteomes" id="UP000373449"/>
    </source>
</evidence>